<dbReference type="InterPro" id="IPR026891">
    <property type="entry name" value="Fn3-like"/>
</dbReference>
<keyword evidence="5" id="KW-1185">Reference proteome</keyword>
<comment type="caution">
    <text evidence="4">The sequence shown here is derived from an EMBL/GenBank/DDBJ whole genome shotgun (WGS) entry which is preliminary data.</text>
</comment>
<proteinExistence type="inferred from homology"/>
<sequence>MTLSTTALSDFPETNDQVEHLIAQMTLEEKLAQLVGIWVGAGVDGQSVAPMQSAQDDGADDFNEFSKNGLGHLTRVFGTVPVSPSAGRSALGRTQRWLRDNTRLGIPAIAHEECLTGLAAWQATTFPTPLAWGATFDPDLIEEMGHAIGESMAKLGVHQGLAPVLDVIRDVRWGRVEECIAEDPFVVGELGSAYVRGLQSTGVIATLKHFVGYSNSRAGRNLAPVYAGPREVADVLLVPFEMAVLDAGVGSVMHSYAEIDGVPVASDPTLLTDLLRDRWGFEGTVVADYFGVAFLESLHQVASDLGDAAAQALAAGVDIELPTGKAFLAPLAKKVRSGEVDSALVDRALRRVLIQKQQLGLLDPESAAFSVDADDDEIDLDPPHHRAIAATIAEKSVTLLSDGGILPLAPDAQIAVLGPNAHRTAALFGCYSFVNHVLERHPEVEMGFEAATLFESLNHDFSSVLGFAPGCAVDDDDTSQIAEAVELAKTAGVAVIAVGDHAGLFGRGTVGEGCDRDSLELPGVQRQLVEAVLDSGTPVVLVVISGRPYAIDWAAARGAAIIQAFFPGEEGAAAISGAIAGRLNPAGRLAVSVPRSAGSQPYSYLHPRLGEPSEVSNLTTAPAFPFGFGLSYTSFSYSEAGIDSETIAADGRFDIHFTVTNTGTREGDDVIQVYANDVVGSVTRPMRQLIAFTRVTLQPGESRTLSMSIPTTRIAFSDRSMTRIIEPGDVRLWLGSDCETEAAALGTVTITGPVHAVTTDDSRTVDITVVA</sequence>
<evidence type="ECO:0000256" key="1">
    <source>
        <dbReference type="ARBA" id="ARBA00005336"/>
    </source>
</evidence>
<comment type="similarity">
    <text evidence="1">Belongs to the glycosyl hydrolase 3 family.</text>
</comment>
<dbReference type="Gene3D" id="3.40.50.1700">
    <property type="entry name" value="Glycoside hydrolase family 3 C-terminal domain"/>
    <property type="match status" value="1"/>
</dbReference>
<dbReference type="Gene3D" id="2.60.40.10">
    <property type="entry name" value="Immunoglobulins"/>
    <property type="match status" value="1"/>
</dbReference>
<dbReference type="GO" id="GO:0005975">
    <property type="term" value="P:carbohydrate metabolic process"/>
    <property type="evidence" value="ECO:0007669"/>
    <property type="project" value="InterPro"/>
</dbReference>
<dbReference type="InterPro" id="IPR036962">
    <property type="entry name" value="Glyco_hydro_3_N_sf"/>
</dbReference>
<protein>
    <submittedName>
        <fullName evidence="4">Beta-glucosidase</fullName>
    </submittedName>
</protein>
<dbReference type="Pfam" id="PF14310">
    <property type="entry name" value="Fn3-like"/>
    <property type="match status" value="1"/>
</dbReference>
<evidence type="ECO:0000256" key="2">
    <source>
        <dbReference type="ARBA" id="ARBA00022801"/>
    </source>
</evidence>
<dbReference type="OrthoDB" id="3187421at2"/>
<accession>A0A2M9D2Y6</accession>
<dbReference type="InterPro" id="IPR001764">
    <property type="entry name" value="Glyco_hydro_3_N"/>
</dbReference>
<keyword evidence="2" id="KW-0378">Hydrolase</keyword>
<dbReference type="SUPFAM" id="SSF52279">
    <property type="entry name" value="Beta-D-glucan exohydrolase, C-terminal domain"/>
    <property type="match status" value="1"/>
</dbReference>
<dbReference type="RefSeq" id="WP_100389581.1">
    <property type="nucleotide sequence ID" value="NZ_BMZU01000002.1"/>
</dbReference>
<organism evidence="4 5">
    <name type="scientific">Salinibacterium amurskyense</name>
    <dbReference type="NCBI Taxonomy" id="205941"/>
    <lineage>
        <taxon>Bacteria</taxon>
        <taxon>Bacillati</taxon>
        <taxon>Actinomycetota</taxon>
        <taxon>Actinomycetes</taxon>
        <taxon>Micrococcales</taxon>
        <taxon>Microbacteriaceae</taxon>
        <taxon>Salinibacterium</taxon>
    </lineage>
</organism>
<gene>
    <name evidence="4" type="ORF">CLV85_2122</name>
</gene>
<dbReference type="Pfam" id="PF01915">
    <property type="entry name" value="Glyco_hydro_3_C"/>
    <property type="match status" value="1"/>
</dbReference>
<dbReference type="EMBL" id="PGFH01000002">
    <property type="protein sequence ID" value="PJJ78547.1"/>
    <property type="molecule type" value="Genomic_DNA"/>
</dbReference>
<dbReference type="InterPro" id="IPR017853">
    <property type="entry name" value="GH"/>
</dbReference>
<dbReference type="SUPFAM" id="SSF51445">
    <property type="entry name" value="(Trans)glycosidases"/>
    <property type="match status" value="1"/>
</dbReference>
<dbReference type="SMART" id="SM01217">
    <property type="entry name" value="Fn3_like"/>
    <property type="match status" value="1"/>
</dbReference>
<dbReference type="PRINTS" id="PR00133">
    <property type="entry name" value="GLHYDRLASE3"/>
</dbReference>
<dbReference type="AlphaFoldDB" id="A0A2M9D2Y6"/>
<dbReference type="PANTHER" id="PTHR42715">
    <property type="entry name" value="BETA-GLUCOSIDASE"/>
    <property type="match status" value="1"/>
</dbReference>
<feature type="domain" description="Fibronectin type III-like" evidence="3">
    <location>
        <begin position="669"/>
        <end position="738"/>
    </location>
</feature>
<dbReference type="PANTHER" id="PTHR42715:SF10">
    <property type="entry name" value="BETA-GLUCOSIDASE"/>
    <property type="match status" value="1"/>
</dbReference>
<dbReference type="Proteomes" id="UP000231742">
    <property type="component" value="Unassembled WGS sequence"/>
</dbReference>
<dbReference type="InterPro" id="IPR013783">
    <property type="entry name" value="Ig-like_fold"/>
</dbReference>
<evidence type="ECO:0000259" key="3">
    <source>
        <dbReference type="SMART" id="SM01217"/>
    </source>
</evidence>
<dbReference type="InterPro" id="IPR002772">
    <property type="entry name" value="Glyco_hydro_3_C"/>
</dbReference>
<name>A0A2M9D2Y6_9MICO</name>
<evidence type="ECO:0000313" key="4">
    <source>
        <dbReference type="EMBL" id="PJJ78547.1"/>
    </source>
</evidence>
<evidence type="ECO:0000313" key="5">
    <source>
        <dbReference type="Proteomes" id="UP000231742"/>
    </source>
</evidence>
<dbReference type="GO" id="GO:0004553">
    <property type="term" value="F:hydrolase activity, hydrolyzing O-glycosyl compounds"/>
    <property type="evidence" value="ECO:0007669"/>
    <property type="project" value="InterPro"/>
</dbReference>
<dbReference type="Gene3D" id="3.20.20.300">
    <property type="entry name" value="Glycoside hydrolase, family 3, N-terminal domain"/>
    <property type="match status" value="1"/>
</dbReference>
<dbReference type="InterPro" id="IPR050288">
    <property type="entry name" value="Cellulose_deg_GH3"/>
</dbReference>
<dbReference type="InterPro" id="IPR036881">
    <property type="entry name" value="Glyco_hydro_3_C_sf"/>
</dbReference>
<dbReference type="Pfam" id="PF00933">
    <property type="entry name" value="Glyco_hydro_3"/>
    <property type="match status" value="1"/>
</dbReference>
<reference evidence="4 5" key="1">
    <citation type="submission" date="2017-11" db="EMBL/GenBank/DDBJ databases">
        <title>Genomic Encyclopedia of Archaeal and Bacterial Type Strains, Phase II (KMG-II): From Individual Species to Whole Genera.</title>
        <authorList>
            <person name="Goeker M."/>
        </authorList>
    </citation>
    <scope>NUCLEOTIDE SEQUENCE [LARGE SCALE GENOMIC DNA]</scope>
    <source>
        <strain evidence="4 5">DSM 16400</strain>
    </source>
</reference>